<dbReference type="InParanoid" id="A0A2J6SF49"/>
<dbReference type="EMBL" id="KZ613921">
    <property type="protein sequence ID" value="PMD49392.1"/>
    <property type="molecule type" value="Genomic_DNA"/>
</dbReference>
<dbReference type="RefSeq" id="XP_024726296.1">
    <property type="nucleotide sequence ID" value="XM_024876447.1"/>
</dbReference>
<dbReference type="Proteomes" id="UP000235371">
    <property type="component" value="Unassembled WGS sequence"/>
</dbReference>
<accession>A0A2J6SF49</accession>
<dbReference type="STRING" id="1095630.A0A2J6SF49"/>
<protein>
    <submittedName>
        <fullName evidence="1">Uncharacterized protein</fullName>
    </submittedName>
</protein>
<gene>
    <name evidence="1" type="ORF">K444DRAFT_549340</name>
</gene>
<organism evidence="1 2">
    <name type="scientific">Hyaloscypha bicolor E</name>
    <dbReference type="NCBI Taxonomy" id="1095630"/>
    <lineage>
        <taxon>Eukaryota</taxon>
        <taxon>Fungi</taxon>
        <taxon>Dikarya</taxon>
        <taxon>Ascomycota</taxon>
        <taxon>Pezizomycotina</taxon>
        <taxon>Leotiomycetes</taxon>
        <taxon>Helotiales</taxon>
        <taxon>Hyaloscyphaceae</taxon>
        <taxon>Hyaloscypha</taxon>
        <taxon>Hyaloscypha bicolor</taxon>
    </lineage>
</organism>
<feature type="non-terminal residue" evidence="1">
    <location>
        <position position="184"/>
    </location>
</feature>
<keyword evidence="2" id="KW-1185">Reference proteome</keyword>
<dbReference type="AlphaFoldDB" id="A0A2J6SF49"/>
<evidence type="ECO:0000313" key="1">
    <source>
        <dbReference type="EMBL" id="PMD49392.1"/>
    </source>
</evidence>
<evidence type="ECO:0000313" key="2">
    <source>
        <dbReference type="Proteomes" id="UP000235371"/>
    </source>
</evidence>
<dbReference type="GeneID" id="36584526"/>
<dbReference type="OrthoDB" id="5232980at2759"/>
<proteinExistence type="predicted"/>
<name>A0A2J6SF49_9HELO</name>
<reference evidence="1 2" key="1">
    <citation type="submission" date="2016-04" db="EMBL/GenBank/DDBJ databases">
        <title>A degradative enzymes factory behind the ericoid mycorrhizal symbiosis.</title>
        <authorList>
            <consortium name="DOE Joint Genome Institute"/>
            <person name="Martino E."/>
            <person name="Morin E."/>
            <person name="Grelet G."/>
            <person name="Kuo A."/>
            <person name="Kohler A."/>
            <person name="Daghino S."/>
            <person name="Barry K."/>
            <person name="Choi C."/>
            <person name="Cichocki N."/>
            <person name="Clum A."/>
            <person name="Copeland A."/>
            <person name="Hainaut M."/>
            <person name="Haridas S."/>
            <person name="Labutti K."/>
            <person name="Lindquist E."/>
            <person name="Lipzen A."/>
            <person name="Khouja H.-R."/>
            <person name="Murat C."/>
            <person name="Ohm R."/>
            <person name="Olson A."/>
            <person name="Spatafora J."/>
            <person name="Veneault-Fourrey C."/>
            <person name="Henrissat B."/>
            <person name="Grigoriev I."/>
            <person name="Martin F."/>
            <person name="Perotto S."/>
        </authorList>
    </citation>
    <scope>NUCLEOTIDE SEQUENCE [LARGE SCALE GENOMIC DNA]</scope>
    <source>
        <strain evidence="1 2">E</strain>
    </source>
</reference>
<sequence length="184" mass="21131">MPVVITAFRQYLTTDEELQIHQQFHSTWCRNNQVMWSGILRECAQAWADEHNMATLTTAMGPLMTPGHPLCLKSQKSSGGWSKYIKGASALFAWHILRGERVIVLSPPPERFHPSGQTNYQAIEEPILKREKEGGTRLRLEMVHPMVKGAEDFIYQIWPVDQTNAWVERFGTLAQGVRCWRLVK</sequence>